<keyword evidence="5" id="KW-0547">Nucleotide-binding</keyword>
<dbReference type="Gene3D" id="3.40.50.300">
    <property type="entry name" value="P-loop containing nucleotide triphosphate hydrolases"/>
    <property type="match status" value="1"/>
</dbReference>
<keyword evidence="3" id="KW-0813">Transport</keyword>
<evidence type="ECO:0000256" key="6">
    <source>
        <dbReference type="ARBA" id="ARBA00022840"/>
    </source>
</evidence>
<comment type="similarity">
    <text evidence="2">Belongs to the ABC transporter superfamily. ABCB family. MHC peptide exporter (TC 3.A.1.209) subfamily.</text>
</comment>
<evidence type="ECO:0000256" key="2">
    <source>
        <dbReference type="ARBA" id="ARBA00006493"/>
    </source>
</evidence>
<dbReference type="PIRSF" id="PIRSF002773">
    <property type="entry name" value="ABC_prm/ATPase_B"/>
    <property type="match status" value="1"/>
</dbReference>
<evidence type="ECO:0000259" key="12">
    <source>
        <dbReference type="PROSITE" id="PS50893"/>
    </source>
</evidence>
<evidence type="ECO:0000256" key="3">
    <source>
        <dbReference type="ARBA" id="ARBA00022448"/>
    </source>
</evidence>
<evidence type="ECO:0000256" key="5">
    <source>
        <dbReference type="ARBA" id="ARBA00022741"/>
    </source>
</evidence>
<dbReference type="PROSITE" id="PS50893">
    <property type="entry name" value="ABC_TRANSPORTER_2"/>
    <property type="match status" value="1"/>
</dbReference>
<dbReference type="Pfam" id="PF00005">
    <property type="entry name" value="ABC_tran"/>
    <property type="match status" value="1"/>
</dbReference>
<evidence type="ECO:0000256" key="1">
    <source>
        <dbReference type="ARBA" id="ARBA00004127"/>
    </source>
</evidence>
<feature type="domain" description="ABC transporter" evidence="12">
    <location>
        <begin position="477"/>
        <end position="712"/>
    </location>
</feature>
<comment type="caution">
    <text evidence="14">The sequence shown here is derived from an EMBL/GenBank/DDBJ whole genome shotgun (WGS) entry which is preliminary data.</text>
</comment>
<dbReference type="PANTHER" id="PTHR43394">
    <property type="entry name" value="ATP-DEPENDENT PERMEASE MDL1, MITOCHONDRIAL"/>
    <property type="match status" value="1"/>
</dbReference>
<dbReference type="PANTHER" id="PTHR43394:SF14">
    <property type="entry name" value="TRANSPORTER 2, ATP BINDING CASSETTE SUBFAMILY B"/>
    <property type="match status" value="1"/>
</dbReference>
<evidence type="ECO:0000256" key="10">
    <source>
        <dbReference type="ARBA" id="ARBA00023136"/>
    </source>
</evidence>
<evidence type="ECO:0000256" key="7">
    <source>
        <dbReference type="ARBA" id="ARBA00022856"/>
    </source>
</evidence>
<dbReference type="InterPro" id="IPR017871">
    <property type="entry name" value="ABC_transporter-like_CS"/>
</dbReference>
<dbReference type="Pfam" id="PF00664">
    <property type="entry name" value="ABC_membrane"/>
    <property type="match status" value="1"/>
</dbReference>
<keyword evidence="4 11" id="KW-0812">Transmembrane</keyword>
<accession>A0ABD1IV32</accession>
<keyword evidence="15" id="KW-1185">Reference proteome</keyword>
<feature type="transmembrane region" description="Helical" evidence="11">
    <location>
        <begin position="7"/>
        <end position="28"/>
    </location>
</feature>
<dbReference type="GO" id="GO:0015833">
    <property type="term" value="P:peptide transport"/>
    <property type="evidence" value="ECO:0007669"/>
    <property type="project" value="UniProtKB-KW"/>
</dbReference>
<dbReference type="InterPro" id="IPR039421">
    <property type="entry name" value="Type_1_exporter"/>
</dbReference>
<dbReference type="SMART" id="SM00382">
    <property type="entry name" value="AAA"/>
    <property type="match status" value="1"/>
</dbReference>
<evidence type="ECO:0008006" key="16">
    <source>
        <dbReference type="Google" id="ProtNLM"/>
    </source>
</evidence>
<dbReference type="InterPro" id="IPR003593">
    <property type="entry name" value="AAA+_ATPase"/>
</dbReference>
<evidence type="ECO:0000256" key="8">
    <source>
        <dbReference type="ARBA" id="ARBA00022967"/>
    </source>
</evidence>
<feature type="transmembrane region" description="Helical" evidence="11">
    <location>
        <begin position="158"/>
        <end position="178"/>
    </location>
</feature>
<evidence type="ECO:0000256" key="4">
    <source>
        <dbReference type="ARBA" id="ARBA00022692"/>
    </source>
</evidence>
<dbReference type="AlphaFoldDB" id="A0ABD1IV32"/>
<dbReference type="EMBL" id="JBHFQA010000023">
    <property type="protein sequence ID" value="KAL2078489.1"/>
    <property type="molecule type" value="Genomic_DNA"/>
</dbReference>
<evidence type="ECO:0000256" key="11">
    <source>
        <dbReference type="SAM" id="Phobius"/>
    </source>
</evidence>
<dbReference type="PROSITE" id="PS00211">
    <property type="entry name" value="ABC_TRANSPORTER_1"/>
    <property type="match status" value="1"/>
</dbReference>
<dbReference type="InterPro" id="IPR011527">
    <property type="entry name" value="ABC1_TM_dom"/>
</dbReference>
<dbReference type="GO" id="GO:0005524">
    <property type="term" value="F:ATP binding"/>
    <property type="evidence" value="ECO:0007669"/>
    <property type="project" value="UniProtKB-KW"/>
</dbReference>
<protein>
    <recommendedName>
        <fullName evidence="16">Antigen peptide transporter 2-like</fullName>
    </recommendedName>
</protein>
<keyword evidence="9 11" id="KW-1133">Transmembrane helix</keyword>
<dbReference type="InterPro" id="IPR003439">
    <property type="entry name" value="ABC_transporter-like_ATP-bd"/>
</dbReference>
<keyword evidence="7" id="KW-0653">Protein transport</keyword>
<dbReference type="GO" id="GO:0012505">
    <property type="term" value="C:endomembrane system"/>
    <property type="evidence" value="ECO:0007669"/>
    <property type="project" value="UniProtKB-SubCell"/>
</dbReference>
<feature type="transmembrane region" description="Helical" evidence="11">
    <location>
        <begin position="108"/>
        <end position="126"/>
    </location>
</feature>
<feature type="transmembrane region" description="Helical" evidence="11">
    <location>
        <begin position="198"/>
        <end position="227"/>
    </location>
</feature>
<dbReference type="PROSITE" id="PS50929">
    <property type="entry name" value="ABC_TM1F"/>
    <property type="match status" value="1"/>
</dbReference>
<gene>
    <name evidence="14" type="ORF">ACEWY4_026174</name>
</gene>
<feature type="domain" description="ABC transmembrane type-1" evidence="13">
    <location>
        <begin position="162"/>
        <end position="444"/>
    </location>
</feature>
<comment type="subcellular location">
    <subcellularLocation>
        <location evidence="1">Endomembrane system</location>
        <topology evidence="1">Multi-pass membrane protein</topology>
    </subcellularLocation>
</comment>
<dbReference type="Gene3D" id="1.20.1560.10">
    <property type="entry name" value="ABC transporter type 1, transmembrane domain"/>
    <property type="match status" value="1"/>
</dbReference>
<evidence type="ECO:0000256" key="9">
    <source>
        <dbReference type="ARBA" id="ARBA00022989"/>
    </source>
</evidence>
<dbReference type="Proteomes" id="UP001591681">
    <property type="component" value="Unassembled WGS sequence"/>
</dbReference>
<evidence type="ECO:0000259" key="13">
    <source>
        <dbReference type="PROSITE" id="PS50929"/>
    </source>
</evidence>
<dbReference type="SUPFAM" id="SSF90123">
    <property type="entry name" value="ABC transporter transmembrane region"/>
    <property type="match status" value="1"/>
</dbReference>
<name>A0ABD1IV32_9TELE</name>
<dbReference type="InterPro" id="IPR036640">
    <property type="entry name" value="ABC1_TM_sf"/>
</dbReference>
<feature type="transmembrane region" description="Helical" evidence="11">
    <location>
        <begin position="70"/>
        <end position="88"/>
    </location>
</feature>
<reference evidence="14 15" key="1">
    <citation type="submission" date="2024-09" db="EMBL/GenBank/DDBJ databases">
        <title>A chromosome-level genome assembly of Gray's grenadier anchovy, Coilia grayii.</title>
        <authorList>
            <person name="Fu Z."/>
        </authorList>
    </citation>
    <scope>NUCLEOTIDE SEQUENCE [LARGE SCALE GENOMIC DNA]</scope>
    <source>
        <strain evidence="14">G4</strain>
        <tissue evidence="14">Muscle</tissue>
    </source>
</reference>
<evidence type="ECO:0000313" key="15">
    <source>
        <dbReference type="Proteomes" id="UP001591681"/>
    </source>
</evidence>
<keyword evidence="6" id="KW-0067">ATP-binding</keyword>
<feature type="transmembrane region" description="Helical" evidence="11">
    <location>
        <begin position="40"/>
        <end position="58"/>
    </location>
</feature>
<proteinExistence type="inferred from homology"/>
<keyword evidence="8" id="KW-1278">Translocase</keyword>
<dbReference type="SUPFAM" id="SSF52540">
    <property type="entry name" value="P-loop containing nucleoside triphosphate hydrolases"/>
    <property type="match status" value="1"/>
</dbReference>
<dbReference type="InterPro" id="IPR027417">
    <property type="entry name" value="P-loop_NTPase"/>
</dbReference>
<sequence>MPGTVAVRPYLLVLAFDGLLWLLVWLYVVSSGVTHSLGTWLTWLWCYRLVSLAILHHLARFINAESGQTVLMRWVAALCLLCPTYETVKTLLPVGSSYHCPVPDVGTVALGAASTSIACVLWEYVFPDKAKGDTVKEKKQQEARALLMRVVRYAAPDYLYLAAAFLFLALTAICETYIPIYIGKVIDILSGTYEHTSFLWAIGLMGLYSLGSSLFGGLRGGIFMCSLCRLNKRVRHMLFQNLMRQEVSFFEENKPGSLSSRLISDTDKMGRSVALNVNVLLRSLVKTVGMLWLMLGLSWELTLLACVEMPLTALLQNNYNTVSQTLSQQLQDCQAEARELASESIGAVHMVRSFHAERQELERYQGALDKIFRIKRRKGIYSAVHLLLRRMVTVGLKVLMLLQGRALISSQRLSMGSLLSFVLYQKDMATNMKHLVYIYGDMLTTVTASVKVFQLLDRTPKMREEGSLAPPTLEGKLAFNNVTFSYPSRQDVQALKDVTLEVAAGRMTALVGPNGSGKSSCVSLLQRFYEPRQGEVLLDGVPLRDYQHRYLRSKVAVVSQDPYLFSGSVGYNIQYGLQGCTEEQVKEAGRRANVDSFIWDFRDGYDTDVGECGGQLSGGQKQCIAIARALVRRPQILILDEATSCMDVHTQDAVQAVLNGAKGQTVLVIAHRLQTVEKADHIVFLDNGQVVEQGTHKELMDRKGQYYRLREKLFLED</sequence>
<evidence type="ECO:0000313" key="14">
    <source>
        <dbReference type="EMBL" id="KAL2078489.1"/>
    </source>
</evidence>
<dbReference type="FunFam" id="3.40.50.300:FF:000140">
    <property type="entry name" value="Lipid A export ATP-binding/permease protein MsbA"/>
    <property type="match status" value="1"/>
</dbReference>
<keyword evidence="7" id="KW-0571">Peptide transport</keyword>
<keyword evidence="10 11" id="KW-0472">Membrane</keyword>
<organism evidence="14 15">
    <name type="scientific">Coilia grayii</name>
    <name type="common">Gray's grenadier anchovy</name>
    <dbReference type="NCBI Taxonomy" id="363190"/>
    <lineage>
        <taxon>Eukaryota</taxon>
        <taxon>Metazoa</taxon>
        <taxon>Chordata</taxon>
        <taxon>Craniata</taxon>
        <taxon>Vertebrata</taxon>
        <taxon>Euteleostomi</taxon>
        <taxon>Actinopterygii</taxon>
        <taxon>Neopterygii</taxon>
        <taxon>Teleostei</taxon>
        <taxon>Clupei</taxon>
        <taxon>Clupeiformes</taxon>
        <taxon>Clupeoidei</taxon>
        <taxon>Engraulidae</taxon>
        <taxon>Coilinae</taxon>
        <taxon>Coilia</taxon>
    </lineage>
</organism>